<proteinExistence type="inferred from homology"/>
<organism evidence="5 6">
    <name type="scientific">Tritrichomonas musculus</name>
    <dbReference type="NCBI Taxonomy" id="1915356"/>
    <lineage>
        <taxon>Eukaryota</taxon>
        <taxon>Metamonada</taxon>
        <taxon>Parabasalia</taxon>
        <taxon>Tritrichomonadida</taxon>
        <taxon>Tritrichomonadidae</taxon>
        <taxon>Tritrichomonas</taxon>
    </lineage>
</organism>
<comment type="caution">
    <text evidence="5">The sequence shown here is derived from an EMBL/GenBank/DDBJ whole genome shotgun (WGS) entry which is preliminary data.</text>
</comment>
<dbReference type="EMBL" id="JAPFFF010000003">
    <property type="protein sequence ID" value="KAK8893548.1"/>
    <property type="molecule type" value="Genomic_DNA"/>
</dbReference>
<name>A0ABR2KR82_9EUKA</name>
<comment type="similarity">
    <text evidence="3">Belongs to the acetyltransferase family. ARD1 subfamily.</text>
</comment>
<evidence type="ECO:0000256" key="2">
    <source>
        <dbReference type="ARBA" id="ARBA00023315"/>
    </source>
</evidence>
<dbReference type="Pfam" id="PF00583">
    <property type="entry name" value="Acetyltransf_1"/>
    <property type="match status" value="1"/>
</dbReference>
<dbReference type="InterPro" id="IPR045047">
    <property type="entry name" value="Ard1-like"/>
</dbReference>
<dbReference type="SUPFAM" id="SSF55729">
    <property type="entry name" value="Acyl-CoA N-acyltransferases (Nat)"/>
    <property type="match status" value="1"/>
</dbReference>
<accession>A0ABR2KR82</accession>
<dbReference type="CDD" id="cd04301">
    <property type="entry name" value="NAT_SF"/>
    <property type="match status" value="1"/>
</dbReference>
<dbReference type="PROSITE" id="PS51186">
    <property type="entry name" value="GNAT"/>
    <property type="match status" value="1"/>
</dbReference>
<dbReference type="PANTHER" id="PTHR23091:SF4">
    <property type="entry name" value="N-TERMINAL AMINO-ACID N(ALPHA)-ACETYLTRANSFERASE NATA"/>
    <property type="match status" value="1"/>
</dbReference>
<protein>
    <submittedName>
        <fullName evidence="5">N-terminal peptidyl-glutamic acid acetylation</fullName>
    </submittedName>
</protein>
<reference evidence="5 6" key="1">
    <citation type="submission" date="2024-04" db="EMBL/GenBank/DDBJ databases">
        <title>Tritrichomonas musculus Genome.</title>
        <authorList>
            <person name="Alves-Ferreira E."/>
            <person name="Grigg M."/>
            <person name="Lorenzi H."/>
            <person name="Galac M."/>
        </authorList>
    </citation>
    <scope>NUCLEOTIDE SEQUENCE [LARGE SCALE GENOMIC DNA]</scope>
    <source>
        <strain evidence="5 6">EAF2021</strain>
    </source>
</reference>
<dbReference type="InterPro" id="IPR016181">
    <property type="entry name" value="Acyl_CoA_acyltransferase"/>
</dbReference>
<dbReference type="PANTHER" id="PTHR23091">
    <property type="entry name" value="N-TERMINAL ACETYLTRANSFERASE"/>
    <property type="match status" value="1"/>
</dbReference>
<evidence type="ECO:0000259" key="4">
    <source>
        <dbReference type="PROSITE" id="PS51186"/>
    </source>
</evidence>
<sequence length="166" mass="18893">MPISLRRVKIGDFIQLQNANLHCLAENYHMWFWLYHYLLTPQGAHVAVNSHGKILGYVLGKVDDDKKNKQAGPHGSITSVAVYSGYRKLGIATKLLSYTHKTLRECYNAQYVNLHVRETNRAGQILYKKTLGYKFVKVEEGYYADGENAHSLRYTYPDTGKNPPAS</sequence>
<keyword evidence="6" id="KW-1185">Reference proteome</keyword>
<dbReference type="Proteomes" id="UP001470230">
    <property type="component" value="Unassembled WGS sequence"/>
</dbReference>
<evidence type="ECO:0000313" key="6">
    <source>
        <dbReference type="Proteomes" id="UP001470230"/>
    </source>
</evidence>
<evidence type="ECO:0000256" key="3">
    <source>
        <dbReference type="ARBA" id="ARBA00025786"/>
    </source>
</evidence>
<feature type="domain" description="N-acetyltransferase" evidence="4">
    <location>
        <begin position="3"/>
        <end position="159"/>
    </location>
</feature>
<gene>
    <name evidence="5" type="ORF">M9Y10_021971</name>
</gene>
<keyword evidence="1" id="KW-0808">Transferase</keyword>
<evidence type="ECO:0000256" key="1">
    <source>
        <dbReference type="ARBA" id="ARBA00022679"/>
    </source>
</evidence>
<dbReference type="Gene3D" id="3.40.630.30">
    <property type="match status" value="1"/>
</dbReference>
<dbReference type="InterPro" id="IPR000182">
    <property type="entry name" value="GNAT_dom"/>
</dbReference>
<evidence type="ECO:0000313" key="5">
    <source>
        <dbReference type="EMBL" id="KAK8893548.1"/>
    </source>
</evidence>
<keyword evidence="2" id="KW-0012">Acyltransferase</keyword>